<accession>A0ABP8JDG9</accession>
<keyword evidence="10" id="KW-1185">Reference proteome</keyword>
<dbReference type="EMBL" id="BAABFX010000010">
    <property type="protein sequence ID" value="GAA4389129.1"/>
    <property type="molecule type" value="Genomic_DNA"/>
</dbReference>
<evidence type="ECO:0000256" key="1">
    <source>
        <dbReference type="ARBA" id="ARBA00004651"/>
    </source>
</evidence>
<keyword evidence="3 7" id="KW-0812">Transmembrane</keyword>
<dbReference type="InterPro" id="IPR027379">
    <property type="entry name" value="CLS_N"/>
</dbReference>
<evidence type="ECO:0000313" key="10">
    <source>
        <dbReference type="Proteomes" id="UP001500390"/>
    </source>
</evidence>
<evidence type="ECO:0000259" key="8">
    <source>
        <dbReference type="Pfam" id="PF13396"/>
    </source>
</evidence>
<organism evidence="9 10">
    <name type="scientific">Ornithinibacter aureus</name>
    <dbReference type="NCBI Taxonomy" id="622664"/>
    <lineage>
        <taxon>Bacteria</taxon>
        <taxon>Bacillati</taxon>
        <taxon>Actinomycetota</taxon>
        <taxon>Actinomycetes</taxon>
        <taxon>Micrococcales</taxon>
        <taxon>Intrasporangiaceae</taxon>
        <taxon>Ornithinibacter</taxon>
    </lineage>
</organism>
<feature type="domain" description="Cardiolipin synthase N-terminal" evidence="8">
    <location>
        <begin position="12"/>
        <end position="57"/>
    </location>
</feature>
<evidence type="ECO:0000256" key="4">
    <source>
        <dbReference type="ARBA" id="ARBA00022989"/>
    </source>
</evidence>
<feature type="transmembrane region" description="Helical" evidence="7">
    <location>
        <begin position="37"/>
        <end position="55"/>
    </location>
</feature>
<name>A0ABP8JDG9_9MICO</name>
<evidence type="ECO:0000256" key="3">
    <source>
        <dbReference type="ARBA" id="ARBA00022692"/>
    </source>
</evidence>
<comment type="subcellular location">
    <subcellularLocation>
        <location evidence="1">Cell membrane</location>
        <topology evidence="1">Multi-pass membrane protein</topology>
    </subcellularLocation>
</comment>
<comment type="caution">
    <text evidence="9">The sequence shown here is derived from an EMBL/GenBank/DDBJ whole genome shotgun (WGS) entry which is preliminary data.</text>
</comment>
<keyword evidence="4 7" id="KW-1133">Transmembrane helix</keyword>
<keyword evidence="5 7" id="KW-0472">Membrane</keyword>
<keyword evidence="2" id="KW-1003">Cell membrane</keyword>
<evidence type="ECO:0000256" key="5">
    <source>
        <dbReference type="ARBA" id="ARBA00023136"/>
    </source>
</evidence>
<evidence type="ECO:0000256" key="2">
    <source>
        <dbReference type="ARBA" id="ARBA00022475"/>
    </source>
</evidence>
<dbReference type="Proteomes" id="UP001500390">
    <property type="component" value="Unassembled WGS sequence"/>
</dbReference>
<evidence type="ECO:0000313" key="9">
    <source>
        <dbReference type="EMBL" id="GAA4389129.1"/>
    </source>
</evidence>
<dbReference type="Pfam" id="PF13396">
    <property type="entry name" value="PLDc_N"/>
    <property type="match status" value="1"/>
</dbReference>
<dbReference type="RefSeq" id="WP_159901352.1">
    <property type="nucleotide sequence ID" value="NZ_BAABFX010000010.1"/>
</dbReference>
<evidence type="ECO:0000256" key="7">
    <source>
        <dbReference type="SAM" id="Phobius"/>
    </source>
</evidence>
<feature type="region of interest" description="Disordered" evidence="6">
    <location>
        <begin position="60"/>
        <end position="84"/>
    </location>
</feature>
<proteinExistence type="predicted"/>
<protein>
    <submittedName>
        <fullName evidence="9">PLD nuclease N-terminal domain-containing protein</fullName>
    </submittedName>
</protein>
<feature type="compositionally biased region" description="Basic and acidic residues" evidence="6">
    <location>
        <begin position="72"/>
        <end position="84"/>
    </location>
</feature>
<sequence>MLRYLPVLLSLALTVYCVVDAIQTRDGAARNLPKIAWLIVILLLPFIGPVAWLIAGRPRKGAPGIPQQRRPRGPDDDPDFLKDL</sequence>
<evidence type="ECO:0000256" key="6">
    <source>
        <dbReference type="SAM" id="MobiDB-lite"/>
    </source>
</evidence>
<reference evidence="10" key="1">
    <citation type="journal article" date="2019" name="Int. J. Syst. Evol. Microbiol.">
        <title>The Global Catalogue of Microorganisms (GCM) 10K type strain sequencing project: providing services to taxonomists for standard genome sequencing and annotation.</title>
        <authorList>
            <consortium name="The Broad Institute Genomics Platform"/>
            <consortium name="The Broad Institute Genome Sequencing Center for Infectious Disease"/>
            <person name="Wu L."/>
            <person name="Ma J."/>
        </authorList>
    </citation>
    <scope>NUCLEOTIDE SEQUENCE [LARGE SCALE GENOMIC DNA]</scope>
    <source>
        <strain evidence="10">JCM 17738</strain>
    </source>
</reference>
<gene>
    <name evidence="9" type="ORF">GCM10023153_05030</name>
</gene>